<proteinExistence type="predicted"/>
<evidence type="ECO:0000313" key="2">
    <source>
        <dbReference type="Ensembl" id="ENSCSEP00000031592.1"/>
    </source>
</evidence>
<feature type="region of interest" description="Disordered" evidence="1">
    <location>
        <begin position="50"/>
        <end position="75"/>
    </location>
</feature>
<reference evidence="2" key="2">
    <citation type="submission" date="2025-08" db="UniProtKB">
        <authorList>
            <consortium name="Ensembl"/>
        </authorList>
    </citation>
    <scope>IDENTIFICATION</scope>
</reference>
<dbReference type="Ensembl" id="ENSCSET00000032002.1">
    <property type="protein sequence ID" value="ENSCSEP00000031592.1"/>
    <property type="gene ID" value="ENSCSEG00000020240.1"/>
</dbReference>
<dbReference type="InParanoid" id="A0A3P8WYE2"/>
<name>A0A3P8WYE2_CYNSE</name>
<sequence length="75" mass="7944">TQTACPVLTCNALLPLRGVSPDADEEQEQRPAVLLEHGAGAHGAVVRERGCGHLLTGSPLGERQREMDNGSNEVQ</sequence>
<accession>A0A3P8WYE2</accession>
<reference evidence="2" key="3">
    <citation type="submission" date="2025-09" db="UniProtKB">
        <authorList>
            <consortium name="Ensembl"/>
        </authorList>
    </citation>
    <scope>IDENTIFICATION</scope>
</reference>
<evidence type="ECO:0000313" key="3">
    <source>
        <dbReference type="Proteomes" id="UP000265120"/>
    </source>
</evidence>
<protein>
    <submittedName>
        <fullName evidence="2">Uncharacterized protein</fullName>
    </submittedName>
</protein>
<dbReference type="AlphaFoldDB" id="A0A3P8WYE2"/>
<keyword evidence="3" id="KW-1185">Reference proteome</keyword>
<dbReference type="Proteomes" id="UP000265120">
    <property type="component" value="Chromosome 19"/>
</dbReference>
<organism evidence="2 3">
    <name type="scientific">Cynoglossus semilaevis</name>
    <name type="common">Tongue sole</name>
    <dbReference type="NCBI Taxonomy" id="244447"/>
    <lineage>
        <taxon>Eukaryota</taxon>
        <taxon>Metazoa</taxon>
        <taxon>Chordata</taxon>
        <taxon>Craniata</taxon>
        <taxon>Vertebrata</taxon>
        <taxon>Euteleostomi</taxon>
        <taxon>Actinopterygii</taxon>
        <taxon>Neopterygii</taxon>
        <taxon>Teleostei</taxon>
        <taxon>Neoteleostei</taxon>
        <taxon>Acanthomorphata</taxon>
        <taxon>Carangaria</taxon>
        <taxon>Pleuronectiformes</taxon>
        <taxon>Pleuronectoidei</taxon>
        <taxon>Cynoglossidae</taxon>
        <taxon>Cynoglossinae</taxon>
        <taxon>Cynoglossus</taxon>
    </lineage>
</organism>
<evidence type="ECO:0000256" key="1">
    <source>
        <dbReference type="SAM" id="MobiDB-lite"/>
    </source>
</evidence>
<reference evidence="2 3" key="1">
    <citation type="journal article" date="2014" name="Nat. Genet.">
        <title>Whole-genome sequence of a flatfish provides insights into ZW sex chromosome evolution and adaptation to a benthic lifestyle.</title>
        <authorList>
            <person name="Chen S."/>
            <person name="Zhang G."/>
            <person name="Shao C."/>
            <person name="Huang Q."/>
            <person name="Liu G."/>
            <person name="Zhang P."/>
            <person name="Song W."/>
            <person name="An N."/>
            <person name="Chalopin D."/>
            <person name="Volff J.N."/>
            <person name="Hong Y."/>
            <person name="Li Q."/>
            <person name="Sha Z."/>
            <person name="Zhou H."/>
            <person name="Xie M."/>
            <person name="Yu Q."/>
            <person name="Liu Y."/>
            <person name="Xiang H."/>
            <person name="Wang N."/>
            <person name="Wu K."/>
            <person name="Yang C."/>
            <person name="Zhou Q."/>
            <person name="Liao X."/>
            <person name="Yang L."/>
            <person name="Hu Q."/>
            <person name="Zhang J."/>
            <person name="Meng L."/>
            <person name="Jin L."/>
            <person name="Tian Y."/>
            <person name="Lian J."/>
            <person name="Yang J."/>
            <person name="Miao G."/>
            <person name="Liu S."/>
            <person name="Liang Z."/>
            <person name="Yan F."/>
            <person name="Li Y."/>
            <person name="Sun B."/>
            <person name="Zhang H."/>
            <person name="Zhang J."/>
            <person name="Zhu Y."/>
            <person name="Du M."/>
            <person name="Zhao Y."/>
            <person name="Schartl M."/>
            <person name="Tang Q."/>
            <person name="Wang J."/>
        </authorList>
    </citation>
    <scope>NUCLEOTIDE SEQUENCE</scope>
</reference>